<keyword evidence="3" id="KW-1185">Reference proteome</keyword>
<evidence type="ECO:0000313" key="2">
    <source>
        <dbReference type="EMBL" id="CUG74193.1"/>
    </source>
</evidence>
<dbReference type="VEuPathDB" id="TriTrypDB:BSAL_84340"/>
<protein>
    <submittedName>
        <fullName evidence="2">Uncharacterized protein</fullName>
    </submittedName>
</protein>
<feature type="region of interest" description="Disordered" evidence="1">
    <location>
        <begin position="240"/>
        <end position="266"/>
    </location>
</feature>
<dbReference type="EMBL" id="CYKH01000974">
    <property type="protein sequence ID" value="CUG74193.1"/>
    <property type="molecule type" value="Genomic_DNA"/>
</dbReference>
<accession>A0A0S4J516</accession>
<evidence type="ECO:0000313" key="3">
    <source>
        <dbReference type="Proteomes" id="UP000051952"/>
    </source>
</evidence>
<organism evidence="2 3">
    <name type="scientific">Bodo saltans</name>
    <name type="common">Flagellated protozoan</name>
    <dbReference type="NCBI Taxonomy" id="75058"/>
    <lineage>
        <taxon>Eukaryota</taxon>
        <taxon>Discoba</taxon>
        <taxon>Euglenozoa</taxon>
        <taxon>Kinetoplastea</taxon>
        <taxon>Metakinetoplastina</taxon>
        <taxon>Eubodonida</taxon>
        <taxon>Bodonidae</taxon>
        <taxon>Bodo</taxon>
    </lineage>
</organism>
<evidence type="ECO:0000256" key="1">
    <source>
        <dbReference type="SAM" id="MobiDB-lite"/>
    </source>
</evidence>
<name>A0A0S4J516_BODSA</name>
<dbReference type="Proteomes" id="UP000051952">
    <property type="component" value="Unassembled WGS sequence"/>
</dbReference>
<dbReference type="AlphaFoldDB" id="A0A0S4J516"/>
<gene>
    <name evidence="2" type="ORF">BSAL_84340</name>
</gene>
<sequence>MVVVLTTLMSNAFEENFSNIGDVFERDMAKFLFVAAQAFHGRPVSELVDFIVGPLAFVGAAAQEILKRNTTVKFSSVALRIAGADNDHVGLWSNAGVAHAWVEISPPGLPSADVVLHIPDVITIPVQCKDLSNPFDHRGVASALSTMLVKSKQWRDPDPSKEYSSRRGGHNYAQALQAVDCAFSDSPSAAADCLPGPATGNSDASPEKEAPDFGQKLQKLGAPVIPVLYMSRAQLLKNTETETSAEQLSRETPTTQDSKKKNKKQHKLSWDHLNAIGPHCIMAEGIGEHSLDTPYRVFDGPTPKPTTERHQDIVLNDKRLHSARRSIMLFEFRQKAPTDVVGLAVVGAAPGPTEMGNYSSGQCIVFSENLRGHFALSED</sequence>
<feature type="region of interest" description="Disordered" evidence="1">
    <location>
        <begin position="193"/>
        <end position="213"/>
    </location>
</feature>
<reference evidence="3" key="1">
    <citation type="submission" date="2015-09" db="EMBL/GenBank/DDBJ databases">
        <authorList>
            <consortium name="Pathogen Informatics"/>
        </authorList>
    </citation>
    <scope>NUCLEOTIDE SEQUENCE [LARGE SCALE GENOMIC DNA]</scope>
    <source>
        <strain evidence="3">Lake Konstanz</strain>
    </source>
</reference>
<proteinExistence type="predicted"/>
<feature type="compositionally biased region" description="Polar residues" evidence="1">
    <location>
        <begin position="240"/>
        <end position="256"/>
    </location>
</feature>